<organism evidence="13 14">
    <name type="scientific">Pyrrhoderma noxium</name>
    <dbReference type="NCBI Taxonomy" id="2282107"/>
    <lineage>
        <taxon>Eukaryota</taxon>
        <taxon>Fungi</taxon>
        <taxon>Dikarya</taxon>
        <taxon>Basidiomycota</taxon>
        <taxon>Agaricomycotina</taxon>
        <taxon>Agaricomycetes</taxon>
        <taxon>Hymenochaetales</taxon>
        <taxon>Hymenochaetaceae</taxon>
        <taxon>Pyrrhoderma</taxon>
    </lineage>
</organism>
<feature type="region of interest" description="Disordered" evidence="11">
    <location>
        <begin position="213"/>
        <end position="276"/>
    </location>
</feature>
<gene>
    <name evidence="13" type="ORF">PNOK_0327800</name>
</gene>
<keyword evidence="7" id="KW-0238">DNA-binding</keyword>
<keyword evidence="14" id="KW-1185">Reference proteome</keyword>
<feature type="region of interest" description="Disordered" evidence="11">
    <location>
        <begin position="538"/>
        <end position="736"/>
    </location>
</feature>
<evidence type="ECO:0000256" key="9">
    <source>
        <dbReference type="ARBA" id="ARBA00023242"/>
    </source>
</evidence>
<dbReference type="FunFam" id="3.30.160.60:FF:001228">
    <property type="entry name" value="Zinc finger protein 236"/>
    <property type="match status" value="1"/>
</dbReference>
<dbReference type="EMBL" id="NBII01000003">
    <property type="protein sequence ID" value="PAV20651.1"/>
    <property type="molecule type" value="Genomic_DNA"/>
</dbReference>
<dbReference type="InParanoid" id="A0A286UM03"/>
<evidence type="ECO:0000256" key="7">
    <source>
        <dbReference type="ARBA" id="ARBA00023125"/>
    </source>
</evidence>
<dbReference type="GO" id="GO:0045944">
    <property type="term" value="P:positive regulation of transcription by RNA polymerase II"/>
    <property type="evidence" value="ECO:0007669"/>
    <property type="project" value="UniProtKB-ARBA"/>
</dbReference>
<evidence type="ECO:0000313" key="13">
    <source>
        <dbReference type="EMBL" id="PAV20651.1"/>
    </source>
</evidence>
<dbReference type="OrthoDB" id="6077919at2759"/>
<dbReference type="STRING" id="2282107.A0A286UM03"/>
<keyword evidence="5" id="KW-0862">Zinc</keyword>
<feature type="compositionally biased region" description="Acidic residues" evidence="11">
    <location>
        <begin position="370"/>
        <end position="381"/>
    </location>
</feature>
<proteinExistence type="predicted"/>
<evidence type="ECO:0000256" key="6">
    <source>
        <dbReference type="ARBA" id="ARBA00023015"/>
    </source>
</evidence>
<dbReference type="PANTHER" id="PTHR19818:SF163">
    <property type="entry name" value="C2H2-TYPE DOMAIN-CONTAINING PROTEIN"/>
    <property type="match status" value="1"/>
</dbReference>
<protein>
    <submittedName>
        <fullName evidence="13">C2h2 conidiation transcription factor</fullName>
    </submittedName>
</protein>
<dbReference type="SMART" id="SM00355">
    <property type="entry name" value="ZnF_C2H2"/>
    <property type="match status" value="1"/>
</dbReference>
<accession>A0A286UM03</accession>
<dbReference type="InterPro" id="IPR050329">
    <property type="entry name" value="GLI_C2H2-zinc-finger"/>
</dbReference>
<feature type="region of interest" description="Disordered" evidence="11">
    <location>
        <begin position="358"/>
        <end position="450"/>
    </location>
</feature>
<dbReference type="GO" id="GO:0000981">
    <property type="term" value="F:DNA-binding transcription factor activity, RNA polymerase II-specific"/>
    <property type="evidence" value="ECO:0007669"/>
    <property type="project" value="TreeGrafter"/>
</dbReference>
<dbReference type="InterPro" id="IPR036236">
    <property type="entry name" value="Znf_C2H2_sf"/>
</dbReference>
<feature type="compositionally biased region" description="Acidic residues" evidence="11">
    <location>
        <begin position="670"/>
        <end position="696"/>
    </location>
</feature>
<dbReference type="AlphaFoldDB" id="A0A286UM03"/>
<dbReference type="PANTHER" id="PTHR19818">
    <property type="entry name" value="ZINC FINGER PROTEIN ZIC AND GLI"/>
    <property type="match status" value="1"/>
</dbReference>
<evidence type="ECO:0000256" key="11">
    <source>
        <dbReference type="SAM" id="MobiDB-lite"/>
    </source>
</evidence>
<sequence length="736" mass="79381">MEQALAVDSSTLPALKDLFPEHFFENTDHNMNSQPPAPANLPQLPEPHVSLAQHQQAQYHHRHIHQAQQQHFNQAQLPFSAAHSVTNQIGYQPPQQMNKRSHDSANGLNSYGYPVQETGNELRINSPMISNPTGELAGAVKDNGLPEEIDEEENEYGEEKRRHPCPRCGKRFNRPSSLKIHLNTHTGAKPYQCPFPGCGRTFNVSIPSNAYPVPSQQPQQGVSHSAQATLTPTTDGGFGDISHSQLYPRDSDVRTNGSHPRSNPMTPPLTNEGSDYGVEREGSMQASGSNLHFNNYHVPNGHGPVPIPPGHSFGGPYVGFVPGSSNSMFMQQNGIPLQIGLNPLDMPFPVDPALVSHNEASSANTRTDVEGDADGDGEIDSTVDRDQRGPENGLPQAFGHYTNDSRWNRPAPSYSNTRSPVEYTPVVRRGRPPGSKNKPKKPPAPPVPPLAQYQQQFAQCSPLQQYQMHQAQIAAAAATPGMNGFSTGSPAINEAEGVHGFPSGPVNGSPNGLVYSAPGYMQFPQMYQYATPPASASSVPHGVVDGNGNDRGGFDSPQDLGRNFAHGDGSGFNEQGLREDGKGNQISIPAPAPSQSMHDLSQSLRGNKPGNFAFTDEGDEKQGLTESAPHGNGNEKERSVSKNAPTRGKGGKRGRPRGRPPKSSSVAVAEENEEGDATDGDGKDDDSADEEVDDETASTPDSDGDSDYRAPSSAKRQKTARNRGRPKRRVRTRSRK</sequence>
<feature type="compositionally biased region" description="Basic residues" evidence="11">
    <location>
        <begin position="649"/>
        <end position="660"/>
    </location>
</feature>
<dbReference type="PROSITE" id="PS00028">
    <property type="entry name" value="ZINC_FINGER_C2H2_1"/>
    <property type="match status" value="1"/>
</dbReference>
<dbReference type="InterPro" id="IPR013087">
    <property type="entry name" value="Znf_C2H2_type"/>
</dbReference>
<dbReference type="Proteomes" id="UP000217199">
    <property type="component" value="Unassembled WGS sequence"/>
</dbReference>
<keyword evidence="3" id="KW-0677">Repeat</keyword>
<name>A0A286UM03_9AGAM</name>
<dbReference type="SUPFAM" id="SSF57667">
    <property type="entry name" value="beta-beta-alpha zinc fingers"/>
    <property type="match status" value="1"/>
</dbReference>
<feature type="domain" description="C2H2-type" evidence="12">
    <location>
        <begin position="163"/>
        <end position="190"/>
    </location>
</feature>
<evidence type="ECO:0000256" key="8">
    <source>
        <dbReference type="ARBA" id="ARBA00023163"/>
    </source>
</evidence>
<evidence type="ECO:0000256" key="10">
    <source>
        <dbReference type="PROSITE-ProRule" id="PRU00042"/>
    </source>
</evidence>
<reference evidence="13 14" key="1">
    <citation type="journal article" date="2017" name="Mol. Ecol.">
        <title>Comparative and population genomic landscape of Phellinus noxius: A hypervariable fungus causing root rot in trees.</title>
        <authorList>
            <person name="Chung C.L."/>
            <person name="Lee T.J."/>
            <person name="Akiba M."/>
            <person name="Lee H.H."/>
            <person name="Kuo T.H."/>
            <person name="Liu D."/>
            <person name="Ke H.M."/>
            <person name="Yokoi T."/>
            <person name="Roa M.B."/>
            <person name="Lu M.J."/>
            <person name="Chang Y.Y."/>
            <person name="Ann P.J."/>
            <person name="Tsai J.N."/>
            <person name="Chen C.Y."/>
            <person name="Tzean S.S."/>
            <person name="Ota Y."/>
            <person name="Hattori T."/>
            <person name="Sahashi N."/>
            <person name="Liou R.F."/>
            <person name="Kikuchi T."/>
            <person name="Tsai I.J."/>
        </authorList>
    </citation>
    <scope>NUCLEOTIDE SEQUENCE [LARGE SCALE GENOMIC DNA]</scope>
    <source>
        <strain evidence="13 14">FFPRI411160</strain>
    </source>
</reference>
<dbReference type="PROSITE" id="PS50157">
    <property type="entry name" value="ZINC_FINGER_C2H2_2"/>
    <property type="match status" value="1"/>
</dbReference>
<feature type="compositionally biased region" description="Low complexity" evidence="11">
    <location>
        <begin position="213"/>
        <end position="223"/>
    </location>
</feature>
<evidence type="ECO:0000256" key="3">
    <source>
        <dbReference type="ARBA" id="ARBA00022737"/>
    </source>
</evidence>
<dbReference type="Gene3D" id="3.30.160.60">
    <property type="entry name" value="Classic Zinc Finger"/>
    <property type="match status" value="2"/>
</dbReference>
<keyword evidence="2" id="KW-0479">Metal-binding</keyword>
<evidence type="ECO:0000313" key="14">
    <source>
        <dbReference type="Proteomes" id="UP000217199"/>
    </source>
</evidence>
<comment type="subcellular location">
    <subcellularLocation>
        <location evidence="1">Nucleus</location>
    </subcellularLocation>
</comment>
<keyword evidence="8" id="KW-0804">Transcription</keyword>
<keyword evidence="6" id="KW-0805">Transcription regulation</keyword>
<feature type="compositionally biased region" description="Basic residues" evidence="11">
    <location>
        <begin position="715"/>
        <end position="736"/>
    </location>
</feature>
<feature type="compositionally biased region" description="Polar residues" evidence="11">
    <location>
        <begin position="224"/>
        <end position="234"/>
    </location>
</feature>
<comment type="caution">
    <text evidence="13">The sequence shown here is derived from an EMBL/GenBank/DDBJ whole genome shotgun (WGS) entry which is preliminary data.</text>
</comment>
<evidence type="ECO:0000256" key="4">
    <source>
        <dbReference type="ARBA" id="ARBA00022771"/>
    </source>
</evidence>
<evidence type="ECO:0000259" key="12">
    <source>
        <dbReference type="PROSITE" id="PS50157"/>
    </source>
</evidence>
<dbReference type="GO" id="GO:0000978">
    <property type="term" value="F:RNA polymerase II cis-regulatory region sequence-specific DNA binding"/>
    <property type="evidence" value="ECO:0007669"/>
    <property type="project" value="TreeGrafter"/>
</dbReference>
<dbReference type="GO" id="GO:0005634">
    <property type="term" value="C:nucleus"/>
    <property type="evidence" value="ECO:0007669"/>
    <property type="project" value="UniProtKB-SubCell"/>
</dbReference>
<dbReference type="GO" id="GO:0008270">
    <property type="term" value="F:zinc ion binding"/>
    <property type="evidence" value="ECO:0007669"/>
    <property type="project" value="UniProtKB-KW"/>
</dbReference>
<feature type="compositionally biased region" description="Polar residues" evidence="11">
    <location>
        <begin position="254"/>
        <end position="273"/>
    </location>
</feature>
<evidence type="ECO:0000256" key="5">
    <source>
        <dbReference type="ARBA" id="ARBA00022833"/>
    </source>
</evidence>
<keyword evidence="4 10" id="KW-0863">Zinc-finger</keyword>
<evidence type="ECO:0000256" key="2">
    <source>
        <dbReference type="ARBA" id="ARBA00022723"/>
    </source>
</evidence>
<feature type="compositionally biased region" description="Polar residues" evidence="11">
    <location>
        <begin position="593"/>
        <end position="605"/>
    </location>
</feature>
<keyword evidence="9" id="KW-0539">Nucleus</keyword>
<evidence type="ECO:0000256" key="1">
    <source>
        <dbReference type="ARBA" id="ARBA00004123"/>
    </source>
</evidence>
<dbReference type="Pfam" id="PF00096">
    <property type="entry name" value="zf-C2H2"/>
    <property type="match status" value="1"/>
</dbReference>